<evidence type="ECO:0000313" key="1">
    <source>
        <dbReference type="EMBL" id="GBP51148.1"/>
    </source>
</evidence>
<sequence>MAATAPGTAKAGGTTASAPKTLPLGELKIMFFKFLEQQGYALPSEVDSVLGVGSSDSTIKNNVGGRGQSPCPSICSSVIRRSPQKVNSVNSTKTVASNKEATTSSVTLVKTTNVTGSKPSPPPRVKPPPPICLRDKSKWNHIASECSRLHINYNKAQNTRNGINITMSSIDDFRKLNSYLIKSDIPFHTYALEEERKVKAVLKASRSKSTLRT</sequence>
<dbReference type="OrthoDB" id="8123886at2759"/>
<name>A0A4C1WIB9_EUMVA</name>
<keyword evidence="2" id="KW-1185">Reference proteome</keyword>
<protein>
    <submittedName>
        <fullName evidence="1">Uncharacterized protein</fullName>
    </submittedName>
</protein>
<dbReference type="EMBL" id="BGZK01000575">
    <property type="protein sequence ID" value="GBP51148.1"/>
    <property type="molecule type" value="Genomic_DNA"/>
</dbReference>
<reference evidence="1 2" key="1">
    <citation type="journal article" date="2019" name="Commun. Biol.">
        <title>The bagworm genome reveals a unique fibroin gene that provides high tensile strength.</title>
        <authorList>
            <person name="Kono N."/>
            <person name="Nakamura H."/>
            <person name="Ohtoshi R."/>
            <person name="Tomita M."/>
            <person name="Numata K."/>
            <person name="Arakawa K."/>
        </authorList>
    </citation>
    <scope>NUCLEOTIDE SEQUENCE [LARGE SCALE GENOMIC DNA]</scope>
</reference>
<accession>A0A4C1WIB9</accession>
<evidence type="ECO:0000313" key="2">
    <source>
        <dbReference type="Proteomes" id="UP000299102"/>
    </source>
</evidence>
<organism evidence="1 2">
    <name type="scientific">Eumeta variegata</name>
    <name type="common">Bagworm moth</name>
    <name type="synonym">Eumeta japonica</name>
    <dbReference type="NCBI Taxonomy" id="151549"/>
    <lineage>
        <taxon>Eukaryota</taxon>
        <taxon>Metazoa</taxon>
        <taxon>Ecdysozoa</taxon>
        <taxon>Arthropoda</taxon>
        <taxon>Hexapoda</taxon>
        <taxon>Insecta</taxon>
        <taxon>Pterygota</taxon>
        <taxon>Neoptera</taxon>
        <taxon>Endopterygota</taxon>
        <taxon>Lepidoptera</taxon>
        <taxon>Glossata</taxon>
        <taxon>Ditrysia</taxon>
        <taxon>Tineoidea</taxon>
        <taxon>Psychidae</taxon>
        <taxon>Oiketicinae</taxon>
        <taxon>Eumeta</taxon>
    </lineage>
</organism>
<comment type="caution">
    <text evidence="1">The sequence shown here is derived from an EMBL/GenBank/DDBJ whole genome shotgun (WGS) entry which is preliminary data.</text>
</comment>
<gene>
    <name evidence="1" type="ORF">EVAR_33899_1</name>
</gene>
<dbReference type="Proteomes" id="UP000299102">
    <property type="component" value="Unassembled WGS sequence"/>
</dbReference>
<proteinExistence type="predicted"/>
<dbReference type="AlphaFoldDB" id="A0A4C1WIB9"/>